<accession>A0A6C0I9W9</accession>
<name>A0A6C0I9W9_9ZZZZ</name>
<evidence type="ECO:0000313" key="1">
    <source>
        <dbReference type="EMBL" id="QHT89195.1"/>
    </source>
</evidence>
<dbReference type="AlphaFoldDB" id="A0A6C0I9W9"/>
<dbReference type="EMBL" id="MN740137">
    <property type="protein sequence ID" value="QHT89195.1"/>
    <property type="molecule type" value="Genomic_DNA"/>
</dbReference>
<proteinExistence type="predicted"/>
<organism evidence="1">
    <name type="scientific">viral metagenome</name>
    <dbReference type="NCBI Taxonomy" id="1070528"/>
    <lineage>
        <taxon>unclassified sequences</taxon>
        <taxon>metagenomes</taxon>
        <taxon>organismal metagenomes</taxon>
    </lineage>
</organism>
<protein>
    <recommendedName>
        <fullName evidence="2">Methyltransferase</fullName>
    </recommendedName>
</protein>
<sequence length="197" mass="22055">MDSSNKMRLYDECKFTGVGFNEAHEHGECSMAHQIIPLCKNVLEIGGGAGKVSHAINTLLSKRNLETKHVVVEPGSIGLGNHGDVNIYENKKNFNDKYTIIKKLCEDLTMDDLHVLEGPPDCLYTDCEGCLHKFFTTDIGKYVLDNVRFIVNEMDGMILKIDDATIVELWKKNGFVLVGSGYGCGTDCETQVWYRQN</sequence>
<reference evidence="1" key="1">
    <citation type="journal article" date="2020" name="Nature">
        <title>Giant virus diversity and host interactions through global metagenomics.</title>
        <authorList>
            <person name="Schulz F."/>
            <person name="Roux S."/>
            <person name="Paez-Espino D."/>
            <person name="Jungbluth S."/>
            <person name="Walsh D.A."/>
            <person name="Denef V.J."/>
            <person name="McMahon K.D."/>
            <person name="Konstantinidis K.T."/>
            <person name="Eloe-Fadrosh E.A."/>
            <person name="Kyrpides N.C."/>
            <person name="Woyke T."/>
        </authorList>
    </citation>
    <scope>NUCLEOTIDE SEQUENCE</scope>
    <source>
        <strain evidence="1">GVMAG-M-3300023184-53</strain>
    </source>
</reference>
<evidence type="ECO:0008006" key="2">
    <source>
        <dbReference type="Google" id="ProtNLM"/>
    </source>
</evidence>